<feature type="chain" id="PRO_5013093915" evidence="1">
    <location>
        <begin position="21"/>
        <end position="366"/>
    </location>
</feature>
<keyword evidence="3" id="KW-1185">Reference proteome</keyword>
<evidence type="ECO:0000313" key="2">
    <source>
        <dbReference type="EMBL" id="OQP44525.1"/>
    </source>
</evidence>
<gene>
    <name evidence="2" type="ORF">A4H97_09120</name>
</gene>
<sequence>MQKLLVIAMAILLPCIKASAQQAVKIDYDYVTRKLILPPLLTPVTPAEKMELKLPKALTYHSGSYMIETNIMEEMYAYRNLKATANWQKPSSMPADYSCEVFAPGMLNLTPQKTRNFSTKLYDQTHTLKAVDGLVRDYTCNFPCKLIIKNKAGQVISVFEIAGENEVFTLPLHKDFLVDTVRHIYPFFSDLTLSDFESNNKSEINRKMEEKIARQVFQKMIDVINYSFYGVKTMRETYGYGVVKQKKRPYDYNDIDTAVMKYKIALDSMDRGNSEACKTIASDARLVLEQILNSAAPRVDKNVQQILYYDLSHLNLLTQHFEEAWKYYQILLKDYGFEEGSVMATELSRRIQQHEDYYKTKGKMIK</sequence>
<name>A0A1V9EF21_9BACT</name>
<dbReference type="OrthoDB" id="9836484at2"/>
<dbReference type="EMBL" id="LVXG01000034">
    <property type="protein sequence ID" value="OQP44525.1"/>
    <property type="molecule type" value="Genomic_DNA"/>
</dbReference>
<organism evidence="2 3">
    <name type="scientific">Niastella yeongjuensis</name>
    <dbReference type="NCBI Taxonomy" id="354355"/>
    <lineage>
        <taxon>Bacteria</taxon>
        <taxon>Pseudomonadati</taxon>
        <taxon>Bacteroidota</taxon>
        <taxon>Chitinophagia</taxon>
        <taxon>Chitinophagales</taxon>
        <taxon>Chitinophagaceae</taxon>
        <taxon>Niastella</taxon>
    </lineage>
</organism>
<comment type="caution">
    <text evidence="2">The sequence shown here is derived from an EMBL/GenBank/DDBJ whole genome shotgun (WGS) entry which is preliminary data.</text>
</comment>
<evidence type="ECO:0000313" key="3">
    <source>
        <dbReference type="Proteomes" id="UP000192610"/>
    </source>
</evidence>
<keyword evidence="1" id="KW-0732">Signal</keyword>
<reference evidence="3" key="1">
    <citation type="submission" date="2016-04" db="EMBL/GenBank/DDBJ databases">
        <authorList>
            <person name="Chen L."/>
            <person name="Zhuang W."/>
            <person name="Wang G."/>
        </authorList>
    </citation>
    <scope>NUCLEOTIDE SEQUENCE [LARGE SCALE GENOMIC DNA]</scope>
    <source>
        <strain evidence="3">17621</strain>
    </source>
</reference>
<protein>
    <submittedName>
        <fullName evidence="2">Uncharacterized protein</fullName>
    </submittedName>
</protein>
<dbReference type="AlphaFoldDB" id="A0A1V9EF21"/>
<evidence type="ECO:0000256" key="1">
    <source>
        <dbReference type="SAM" id="SignalP"/>
    </source>
</evidence>
<dbReference type="RefSeq" id="WP_133053986.1">
    <property type="nucleotide sequence ID" value="NZ_FOCZ01000006.1"/>
</dbReference>
<proteinExistence type="predicted"/>
<dbReference type="Proteomes" id="UP000192610">
    <property type="component" value="Unassembled WGS sequence"/>
</dbReference>
<accession>A0A1V9EF21</accession>
<feature type="signal peptide" evidence="1">
    <location>
        <begin position="1"/>
        <end position="20"/>
    </location>
</feature>